<name>A0A9J7AR81_9PROT</name>
<dbReference type="InterPro" id="IPR045767">
    <property type="entry name" value="DUF6134"/>
</dbReference>
<protein>
    <submittedName>
        <fullName evidence="2">DUF6134 family protein</fullName>
    </submittedName>
</protein>
<evidence type="ECO:0000313" key="2">
    <source>
        <dbReference type="EMBL" id="UUX49751.1"/>
    </source>
</evidence>
<accession>A0A9J7AR81</accession>
<dbReference type="AlphaFoldDB" id="A0A9J7AR81"/>
<dbReference type="KEGG" id="naci:NUH88_20430"/>
<dbReference type="Proteomes" id="UP001060336">
    <property type="component" value="Chromosome"/>
</dbReference>
<organism evidence="2 3">
    <name type="scientific">Nisaea acidiphila</name>
    <dbReference type="NCBI Taxonomy" id="1862145"/>
    <lineage>
        <taxon>Bacteria</taxon>
        <taxon>Pseudomonadati</taxon>
        <taxon>Pseudomonadota</taxon>
        <taxon>Alphaproteobacteria</taxon>
        <taxon>Rhodospirillales</taxon>
        <taxon>Thalassobaculaceae</taxon>
        <taxon>Nisaea</taxon>
    </lineage>
</organism>
<feature type="chain" id="PRO_5039935411" evidence="1">
    <location>
        <begin position="30"/>
        <end position="258"/>
    </location>
</feature>
<evidence type="ECO:0000313" key="3">
    <source>
        <dbReference type="Proteomes" id="UP001060336"/>
    </source>
</evidence>
<sequence>MRLIRHCVRSLFGAALLLTSVFAVGGAAAATLVPEGWAADGLIKFKVYRNGDPLGVVMLRFDVKDGRYIVDTQTLFDYRVGPFTLYYYALRAQDEWDGSDLLRARGVVNDDGEVFLVDGRTEAGGFRFTGSEGEHLAPLGSSVPSTYWNHALTDASRLIDLQYGRLRNITMTEIGPETIEAEGRKLEAVHYEMRGELDLDIWYDQRREWVKMTFVHDGADFDYVRVAPREGDKDRFIELDAVEKIGSEQVRVVLEALE</sequence>
<evidence type="ECO:0000256" key="1">
    <source>
        <dbReference type="SAM" id="SignalP"/>
    </source>
</evidence>
<feature type="signal peptide" evidence="1">
    <location>
        <begin position="1"/>
        <end position="29"/>
    </location>
</feature>
<dbReference type="RefSeq" id="WP_257768588.1">
    <property type="nucleotide sequence ID" value="NZ_CP102480.1"/>
</dbReference>
<keyword evidence="3" id="KW-1185">Reference proteome</keyword>
<dbReference type="Pfam" id="PF19630">
    <property type="entry name" value="DUF6134"/>
    <property type="match status" value="1"/>
</dbReference>
<keyword evidence="1" id="KW-0732">Signal</keyword>
<reference evidence="2" key="1">
    <citation type="submission" date="2022-08" db="EMBL/GenBank/DDBJ databases">
        <title>Nisaea acidiphila sp. nov., isolated from a marine algal debris and emended description of the genus Nisaea Urios et al. 2008.</title>
        <authorList>
            <person name="Kwon K."/>
        </authorList>
    </citation>
    <scope>NUCLEOTIDE SEQUENCE</scope>
    <source>
        <strain evidence="2">MEBiC11861</strain>
    </source>
</reference>
<proteinExistence type="predicted"/>
<dbReference type="EMBL" id="CP102480">
    <property type="protein sequence ID" value="UUX49751.1"/>
    <property type="molecule type" value="Genomic_DNA"/>
</dbReference>
<gene>
    <name evidence="2" type="ORF">NUH88_20430</name>
</gene>